<dbReference type="EMBL" id="JAPMOS010000022">
    <property type="protein sequence ID" value="KAJ4459184.1"/>
    <property type="molecule type" value="Genomic_DNA"/>
</dbReference>
<keyword evidence="2" id="KW-0677">Repeat</keyword>
<name>A0ABQ8UPC3_9EUKA</name>
<dbReference type="PANTHER" id="PTHR15454">
    <property type="entry name" value="NISCHARIN RELATED"/>
    <property type="match status" value="1"/>
</dbReference>
<evidence type="ECO:0000256" key="3">
    <source>
        <dbReference type="SAM" id="MobiDB-lite"/>
    </source>
</evidence>
<protein>
    <submittedName>
        <fullName evidence="4">Uncharacterized protein</fullName>
    </submittedName>
</protein>
<feature type="region of interest" description="Disordered" evidence="3">
    <location>
        <begin position="133"/>
        <end position="184"/>
    </location>
</feature>
<dbReference type="Gene3D" id="3.80.10.10">
    <property type="entry name" value="Ribonuclease Inhibitor"/>
    <property type="match status" value="2"/>
</dbReference>
<feature type="region of interest" description="Disordered" evidence="3">
    <location>
        <begin position="289"/>
        <end position="311"/>
    </location>
</feature>
<evidence type="ECO:0000313" key="5">
    <source>
        <dbReference type="Proteomes" id="UP001141327"/>
    </source>
</evidence>
<feature type="compositionally biased region" description="Pro residues" evidence="3">
    <location>
        <begin position="165"/>
        <end position="179"/>
    </location>
</feature>
<dbReference type="PROSITE" id="PS51450">
    <property type="entry name" value="LRR"/>
    <property type="match status" value="1"/>
</dbReference>
<sequence length="430" mass="46534">MDAPAEEAPAMEEAPEVGVDLTADICGQYLSALALTGDALGYAYTRIDLQGKKLANLKGLEGFHHLRHIDVSNNMLTEVGPLSGTIMSQPTFTHLMTLNLSNNRLTATTAIITPPKPSLQILDLSHNRIEIGVTQAPPAPPKKPEDSENPDATQEGGEPQASQPPAAPAAPAPPPPPPTYNGKALFGHPMLSTIKASFHCGCTFPQEFKEFRLLDCIWELTSLQQCRRLQRLSLASNLISSLDALAARPTGLPVLEAIDLAGNRIESFEECAKLAALKGLRALSLKGLHLPPPHTPTHPMIRGPAREEEADLRRDSWHHAPHLRQPHLWGVGVCHRLVIGSPRSSSGLLGVPRLDDTPVDAAEQQEALERKEQREQEEKAKAEALKAEQEERERAAKEAAEEEARRKAEEEAAKEAAGEGGEGAPEEQTA</sequence>
<proteinExistence type="predicted"/>
<gene>
    <name evidence="4" type="ORF">PAPYR_4990</name>
</gene>
<dbReference type="Proteomes" id="UP001141327">
    <property type="component" value="Unassembled WGS sequence"/>
</dbReference>
<feature type="region of interest" description="Disordered" evidence="3">
    <location>
        <begin position="364"/>
        <end position="430"/>
    </location>
</feature>
<dbReference type="Pfam" id="PF13516">
    <property type="entry name" value="LRR_6"/>
    <property type="match status" value="1"/>
</dbReference>
<comment type="caution">
    <text evidence="4">The sequence shown here is derived from an EMBL/GenBank/DDBJ whole genome shotgun (WGS) entry which is preliminary data.</text>
</comment>
<dbReference type="PANTHER" id="PTHR15454:SF56">
    <property type="entry name" value="PROTEIN PHOSPHATASE 1 REGULATORY SUBUNIT 7-RELATED"/>
    <property type="match status" value="1"/>
</dbReference>
<evidence type="ECO:0000256" key="2">
    <source>
        <dbReference type="ARBA" id="ARBA00022737"/>
    </source>
</evidence>
<keyword evidence="5" id="KW-1185">Reference proteome</keyword>
<accession>A0ABQ8UPC3</accession>
<evidence type="ECO:0000313" key="4">
    <source>
        <dbReference type="EMBL" id="KAJ4459184.1"/>
    </source>
</evidence>
<organism evidence="4 5">
    <name type="scientific">Paratrimastix pyriformis</name>
    <dbReference type="NCBI Taxonomy" id="342808"/>
    <lineage>
        <taxon>Eukaryota</taxon>
        <taxon>Metamonada</taxon>
        <taxon>Preaxostyla</taxon>
        <taxon>Paratrimastigidae</taxon>
        <taxon>Paratrimastix</taxon>
    </lineage>
</organism>
<dbReference type="PRINTS" id="PR00019">
    <property type="entry name" value="LEURICHRPT"/>
</dbReference>
<keyword evidence="1" id="KW-0433">Leucine-rich repeat</keyword>
<reference evidence="4" key="1">
    <citation type="journal article" date="2022" name="bioRxiv">
        <title>Genomics of Preaxostyla Flagellates Illuminates Evolutionary Transitions and the Path Towards Mitochondrial Loss.</title>
        <authorList>
            <person name="Novak L.V.F."/>
            <person name="Treitli S.C."/>
            <person name="Pyrih J."/>
            <person name="Halakuc P."/>
            <person name="Pipaliya S.V."/>
            <person name="Vacek V."/>
            <person name="Brzon O."/>
            <person name="Soukal P."/>
            <person name="Eme L."/>
            <person name="Dacks J.B."/>
            <person name="Karnkowska A."/>
            <person name="Elias M."/>
            <person name="Hampl V."/>
        </authorList>
    </citation>
    <scope>NUCLEOTIDE SEQUENCE</scope>
    <source>
        <strain evidence="4">RCP-MX</strain>
    </source>
</reference>
<feature type="compositionally biased region" description="Basic and acidic residues" evidence="3">
    <location>
        <begin position="367"/>
        <end position="417"/>
    </location>
</feature>
<dbReference type="SUPFAM" id="SSF52058">
    <property type="entry name" value="L domain-like"/>
    <property type="match status" value="1"/>
</dbReference>
<evidence type="ECO:0000256" key="1">
    <source>
        <dbReference type="ARBA" id="ARBA00022614"/>
    </source>
</evidence>
<dbReference type="InterPro" id="IPR001611">
    <property type="entry name" value="Leu-rich_rpt"/>
</dbReference>
<dbReference type="InterPro" id="IPR032675">
    <property type="entry name" value="LRR_dom_sf"/>
</dbReference>